<evidence type="ECO:0000313" key="1">
    <source>
        <dbReference type="EMBL" id="KAG0417976.1"/>
    </source>
</evidence>
<comment type="caution">
    <text evidence="1">The sequence shown here is derived from an EMBL/GenBank/DDBJ whole genome shotgun (WGS) entry which is preliminary data.</text>
</comment>
<gene>
    <name evidence="1" type="ORF">HPB47_005221</name>
</gene>
<keyword evidence="2" id="KW-1185">Reference proteome</keyword>
<dbReference type="Proteomes" id="UP000805193">
    <property type="component" value="Unassembled WGS sequence"/>
</dbReference>
<organism evidence="1 2">
    <name type="scientific">Ixodes persulcatus</name>
    <name type="common">Taiga tick</name>
    <dbReference type="NCBI Taxonomy" id="34615"/>
    <lineage>
        <taxon>Eukaryota</taxon>
        <taxon>Metazoa</taxon>
        <taxon>Ecdysozoa</taxon>
        <taxon>Arthropoda</taxon>
        <taxon>Chelicerata</taxon>
        <taxon>Arachnida</taxon>
        <taxon>Acari</taxon>
        <taxon>Parasitiformes</taxon>
        <taxon>Ixodida</taxon>
        <taxon>Ixodoidea</taxon>
        <taxon>Ixodidae</taxon>
        <taxon>Ixodinae</taxon>
        <taxon>Ixodes</taxon>
    </lineage>
</organism>
<proteinExistence type="predicted"/>
<feature type="non-terminal residue" evidence="1">
    <location>
        <position position="1"/>
    </location>
</feature>
<name>A0AC60PDL1_IXOPE</name>
<evidence type="ECO:0000313" key="2">
    <source>
        <dbReference type="Proteomes" id="UP000805193"/>
    </source>
</evidence>
<protein>
    <submittedName>
        <fullName evidence="1">Uncharacterized protein</fullName>
    </submittedName>
</protein>
<dbReference type="EMBL" id="JABSTQ010010780">
    <property type="protein sequence ID" value="KAG0417976.1"/>
    <property type="molecule type" value="Genomic_DNA"/>
</dbReference>
<reference evidence="1 2" key="1">
    <citation type="journal article" date="2020" name="Cell">
        <title>Large-Scale Comparative Analyses of Tick Genomes Elucidate Their Genetic Diversity and Vector Capacities.</title>
        <authorList>
            <consortium name="Tick Genome and Microbiome Consortium (TIGMIC)"/>
            <person name="Jia N."/>
            <person name="Wang J."/>
            <person name="Shi W."/>
            <person name="Du L."/>
            <person name="Sun Y."/>
            <person name="Zhan W."/>
            <person name="Jiang J.F."/>
            <person name="Wang Q."/>
            <person name="Zhang B."/>
            <person name="Ji P."/>
            <person name="Bell-Sakyi L."/>
            <person name="Cui X.M."/>
            <person name="Yuan T.T."/>
            <person name="Jiang B.G."/>
            <person name="Yang W.F."/>
            <person name="Lam T.T."/>
            <person name="Chang Q.C."/>
            <person name="Ding S.J."/>
            <person name="Wang X.J."/>
            <person name="Zhu J.G."/>
            <person name="Ruan X.D."/>
            <person name="Zhao L."/>
            <person name="Wei J.T."/>
            <person name="Ye R.Z."/>
            <person name="Que T.C."/>
            <person name="Du C.H."/>
            <person name="Zhou Y.H."/>
            <person name="Cheng J.X."/>
            <person name="Dai P.F."/>
            <person name="Guo W.B."/>
            <person name="Han X.H."/>
            <person name="Huang E.J."/>
            <person name="Li L.F."/>
            <person name="Wei W."/>
            <person name="Gao Y.C."/>
            <person name="Liu J.Z."/>
            <person name="Shao H.Z."/>
            <person name="Wang X."/>
            <person name="Wang C.C."/>
            <person name="Yang T.C."/>
            <person name="Huo Q.B."/>
            <person name="Li W."/>
            <person name="Chen H.Y."/>
            <person name="Chen S.E."/>
            <person name="Zhou L.G."/>
            <person name="Ni X.B."/>
            <person name="Tian J.H."/>
            <person name="Sheng Y."/>
            <person name="Liu T."/>
            <person name="Pan Y.S."/>
            <person name="Xia L.Y."/>
            <person name="Li J."/>
            <person name="Zhao F."/>
            <person name="Cao W.C."/>
        </authorList>
    </citation>
    <scope>NUCLEOTIDE SEQUENCE [LARGE SCALE GENOMIC DNA]</scope>
    <source>
        <strain evidence="1">Iper-2018</strain>
    </source>
</reference>
<sequence>YLVTGEVEASQTLGRYHQPWAVTKKEGTVLSAHCTCMAGRLFSYSRSLCSCKLGEACSHVAALLFHVEVDVKFGMTDPSSTSVECRWITASSNAQAAPVAAIDFIKPSRKRQLKHAPTPKESSPVPEATAEQLQGFFKAVKEFAPSTLVLQSLTDSEVTDTAVSSDCGDDCDPVPTPGTVVNMECLYGSLDEPAGREATLTAAECNQVELCTRTQASSYEWFQQRRGRITASVVGKVRSCCTGAEGIVSEVMGYTKTPNVFSVRKGSPVTPRLTTFPKAYAASSGPPPGSENIGLLCGVPLVHPETLEAGGACQEWQRTLSGPANSEAAVQLLRRDKSDLLSPETRSLIHSPGDHAPANAIQSSKARSCRRRTPVDVRLQPALRPSLLQFPRRTRPCPSPASFSATAQKNPRLQDFPPFHV</sequence>
<accession>A0AC60PDL1</accession>